<reference evidence="7 8" key="1">
    <citation type="submission" date="2016-02" db="EMBL/GenBank/DDBJ databases">
        <title>Complete genome sequence and transcriptome regulation of the pentose utilising yeast Sugiyamaella lignohabitans.</title>
        <authorList>
            <person name="Bellasio M."/>
            <person name="Peymann A."/>
            <person name="Valli M."/>
            <person name="Sipitzky M."/>
            <person name="Graf A."/>
            <person name="Sauer M."/>
            <person name="Marx H."/>
            <person name="Mattanovich D."/>
        </authorList>
    </citation>
    <scope>NUCLEOTIDE SEQUENCE [LARGE SCALE GENOMIC DNA]</scope>
    <source>
        <strain evidence="7 8">CBS 10342</strain>
    </source>
</reference>
<dbReference type="InterPro" id="IPR013861">
    <property type="entry name" value="TMEM115/Pdh1/Rbl19"/>
</dbReference>
<organism evidence="7 8">
    <name type="scientific">Sugiyamaella lignohabitans</name>
    <dbReference type="NCBI Taxonomy" id="796027"/>
    <lineage>
        <taxon>Eukaryota</taxon>
        <taxon>Fungi</taxon>
        <taxon>Dikarya</taxon>
        <taxon>Ascomycota</taxon>
        <taxon>Saccharomycotina</taxon>
        <taxon>Dipodascomycetes</taxon>
        <taxon>Dipodascales</taxon>
        <taxon>Trichomonascaceae</taxon>
        <taxon>Sugiyamaella</taxon>
    </lineage>
</organism>
<evidence type="ECO:0000256" key="3">
    <source>
        <dbReference type="ARBA" id="ARBA00022989"/>
    </source>
</evidence>
<dbReference type="GO" id="GO:0006890">
    <property type="term" value="P:retrograde vesicle-mediated transport, Golgi to endoplasmic reticulum"/>
    <property type="evidence" value="ECO:0007669"/>
    <property type="project" value="InterPro"/>
</dbReference>
<dbReference type="GO" id="GO:0005794">
    <property type="term" value="C:Golgi apparatus"/>
    <property type="evidence" value="ECO:0007669"/>
    <property type="project" value="TreeGrafter"/>
</dbReference>
<keyword evidence="2 6" id="KW-0812">Transmembrane</keyword>
<feature type="compositionally biased region" description="Pro residues" evidence="5">
    <location>
        <begin position="464"/>
        <end position="478"/>
    </location>
</feature>
<feature type="region of interest" description="Disordered" evidence="5">
    <location>
        <begin position="401"/>
        <end position="486"/>
    </location>
</feature>
<dbReference type="GO" id="GO:0016020">
    <property type="term" value="C:membrane"/>
    <property type="evidence" value="ECO:0007669"/>
    <property type="project" value="UniProtKB-SubCell"/>
</dbReference>
<evidence type="ECO:0000256" key="1">
    <source>
        <dbReference type="ARBA" id="ARBA00004141"/>
    </source>
</evidence>
<dbReference type="AlphaFoldDB" id="A0A167CI08"/>
<accession>A0A167CI08</accession>
<dbReference type="InterPro" id="IPR035952">
    <property type="entry name" value="Rhomboid-like_sf"/>
</dbReference>
<feature type="region of interest" description="Disordered" evidence="5">
    <location>
        <begin position="85"/>
        <end position="107"/>
    </location>
</feature>
<evidence type="ECO:0000256" key="6">
    <source>
        <dbReference type="SAM" id="Phobius"/>
    </source>
</evidence>
<dbReference type="KEGG" id="slb:AWJ20_4546"/>
<dbReference type="SUPFAM" id="SSF144091">
    <property type="entry name" value="Rhomboid-like"/>
    <property type="match status" value="1"/>
</dbReference>
<feature type="compositionally biased region" description="Low complexity" evidence="5">
    <location>
        <begin position="452"/>
        <end position="463"/>
    </location>
</feature>
<dbReference type="SMART" id="SM01160">
    <property type="entry name" value="DUF1751"/>
    <property type="match status" value="1"/>
</dbReference>
<gene>
    <name evidence="7" type="ORF">AWJ20_4546</name>
</gene>
<protein>
    <submittedName>
        <fullName evidence="7">Uncharacterized protein</fullName>
    </submittedName>
</protein>
<evidence type="ECO:0000313" key="8">
    <source>
        <dbReference type="Proteomes" id="UP000189580"/>
    </source>
</evidence>
<dbReference type="PANTHER" id="PTHR13377:SF3">
    <property type="entry name" value="TRANSMEMBRANE PROTEIN 115"/>
    <property type="match status" value="1"/>
</dbReference>
<dbReference type="OrthoDB" id="73612at2759"/>
<name>A0A167CI08_9ASCO</name>
<feature type="transmembrane region" description="Helical" evidence="6">
    <location>
        <begin position="205"/>
        <end position="223"/>
    </location>
</feature>
<feature type="compositionally biased region" description="Basic and acidic residues" evidence="5">
    <location>
        <begin position="418"/>
        <end position="437"/>
    </location>
</feature>
<dbReference type="Proteomes" id="UP000189580">
    <property type="component" value="Chromosome c"/>
</dbReference>
<evidence type="ECO:0000313" key="7">
    <source>
        <dbReference type="EMBL" id="ANB11725.1"/>
    </source>
</evidence>
<dbReference type="GeneID" id="30036690"/>
<feature type="transmembrane region" description="Helical" evidence="6">
    <location>
        <begin position="244"/>
        <end position="276"/>
    </location>
</feature>
<evidence type="ECO:0000256" key="4">
    <source>
        <dbReference type="ARBA" id="ARBA00023136"/>
    </source>
</evidence>
<comment type="subcellular location">
    <subcellularLocation>
        <location evidence="1">Membrane</location>
        <topology evidence="1">Multi-pass membrane protein</topology>
    </subcellularLocation>
</comment>
<feature type="transmembrane region" description="Helical" evidence="6">
    <location>
        <begin position="9"/>
        <end position="27"/>
    </location>
</feature>
<dbReference type="PANTHER" id="PTHR13377">
    <property type="entry name" value="PLACENTAL PROTEIN 6"/>
    <property type="match status" value="1"/>
</dbReference>
<dbReference type="Gene3D" id="1.20.1540.10">
    <property type="entry name" value="Rhomboid-like"/>
    <property type="match status" value="1"/>
</dbReference>
<dbReference type="Pfam" id="PF08551">
    <property type="entry name" value="DUF1751"/>
    <property type="match status" value="1"/>
</dbReference>
<dbReference type="FunFam" id="1.20.1540.10:FF:000004">
    <property type="entry name" value="Transmembrane protein 115"/>
    <property type="match status" value="1"/>
</dbReference>
<keyword evidence="3 6" id="KW-1133">Transmembrane helix</keyword>
<proteinExistence type="predicted"/>
<dbReference type="RefSeq" id="XP_018734202.1">
    <property type="nucleotide sequence ID" value="XM_018881626.1"/>
</dbReference>
<evidence type="ECO:0000256" key="2">
    <source>
        <dbReference type="ARBA" id="ARBA00022692"/>
    </source>
</evidence>
<evidence type="ECO:0000256" key="5">
    <source>
        <dbReference type="SAM" id="MobiDB-lite"/>
    </source>
</evidence>
<sequence length="486" mass="53142">MRLPPVSKFSVISLLILSTTVAFYRYYTYFLIVSHVNGLKKESNYSQEEIDSGKAFPNEPSLRIPRPDDIYVPLLTLVPPSGTGWSLSTKASEGSKEGSNEGGDGQTETAVLETNGVIFYPWVLITSSLVETNLVSCLLATVTLIYGGRYCENIWGSTELARFLIIMTAVPNLIAYVFLSVMHWLVYRNRSVEDDPSLDSFKETVCGTTAVVAAFLVAFKQLVPEHMIVMFKGRIRLRVKRLPFLFVTSNTLAGILGYDLFAYMAWIGFLTSWIYLRFIRISYADPLLPFSLGSMSPAAASSPSASSPSNQGTSFFSNPPSTAAGIKVRGDASDSFAMATFFPEPFSLIVEAISDHMFRALVNLRILKPFTPEEVDNANARALARLVPGGISAPSSRTFHRAYQHQSPPNLTHSSLPRHYDNKFPRSSTRAEAERRRSLALRALGQDPLGPPASSSSSSSTVPVQPPAPLSAPNPAVLPAPRAGKD</sequence>
<feature type="transmembrane region" description="Helical" evidence="6">
    <location>
        <begin position="160"/>
        <end position="185"/>
    </location>
</feature>
<dbReference type="EMBL" id="CP014500">
    <property type="protein sequence ID" value="ANB11725.1"/>
    <property type="molecule type" value="Genomic_DNA"/>
</dbReference>
<keyword evidence="8" id="KW-1185">Reference proteome</keyword>
<feature type="compositionally biased region" description="Polar residues" evidence="5">
    <location>
        <begin position="404"/>
        <end position="415"/>
    </location>
</feature>
<keyword evidence="4 6" id="KW-0472">Membrane</keyword>